<evidence type="ECO:0000313" key="2">
    <source>
        <dbReference type="EMBL" id="KAF5341310.1"/>
    </source>
</evidence>
<dbReference type="Proteomes" id="UP000518752">
    <property type="component" value="Unassembled WGS sequence"/>
</dbReference>
<comment type="caution">
    <text evidence="2">The sequence shown here is derived from an EMBL/GenBank/DDBJ whole genome shotgun (WGS) entry which is preliminary data.</text>
</comment>
<protein>
    <submittedName>
        <fullName evidence="2">Uncharacterized protein</fullName>
    </submittedName>
</protein>
<feature type="compositionally biased region" description="Polar residues" evidence="1">
    <location>
        <begin position="21"/>
        <end position="36"/>
    </location>
</feature>
<dbReference type="AlphaFoldDB" id="A0A8H5CGG8"/>
<gene>
    <name evidence="3" type="ORF">D9757_012440</name>
    <name evidence="2" type="ORF">D9757_014630</name>
</gene>
<proteinExistence type="predicted"/>
<evidence type="ECO:0000313" key="4">
    <source>
        <dbReference type="Proteomes" id="UP000518752"/>
    </source>
</evidence>
<sequence>MDHHTVQSEPSYGPYPLNFHSGRQPQLRVQPQSSLSPIDRVMPGENVNFSFPSSSGPAGENICDYHPMAASFTPLYPPTFESMVPLSMPGPYESLHPSPMEYRSERSFDALIPFLATPATLPSPLYAQNAEDMAFLRGIGAHPINEPSSSSRRPSLEGSILLQPLNHLPSV</sequence>
<dbReference type="EMBL" id="JAACJN010000307">
    <property type="protein sequence ID" value="KAF5349469.1"/>
    <property type="molecule type" value="Genomic_DNA"/>
</dbReference>
<organism evidence="2 4">
    <name type="scientific">Collybiopsis confluens</name>
    <dbReference type="NCBI Taxonomy" id="2823264"/>
    <lineage>
        <taxon>Eukaryota</taxon>
        <taxon>Fungi</taxon>
        <taxon>Dikarya</taxon>
        <taxon>Basidiomycota</taxon>
        <taxon>Agaricomycotina</taxon>
        <taxon>Agaricomycetes</taxon>
        <taxon>Agaricomycetidae</taxon>
        <taxon>Agaricales</taxon>
        <taxon>Marasmiineae</taxon>
        <taxon>Omphalotaceae</taxon>
        <taxon>Collybiopsis</taxon>
    </lineage>
</organism>
<name>A0A8H5CGG8_9AGAR</name>
<evidence type="ECO:0000313" key="3">
    <source>
        <dbReference type="EMBL" id="KAF5349469.1"/>
    </source>
</evidence>
<reference evidence="2 4" key="1">
    <citation type="journal article" date="2020" name="ISME J.">
        <title>Uncovering the hidden diversity of litter-decomposition mechanisms in mushroom-forming fungi.</title>
        <authorList>
            <person name="Floudas D."/>
            <person name="Bentzer J."/>
            <person name="Ahren D."/>
            <person name="Johansson T."/>
            <person name="Persson P."/>
            <person name="Tunlid A."/>
        </authorList>
    </citation>
    <scope>NUCLEOTIDE SEQUENCE [LARGE SCALE GENOMIC DNA]</scope>
    <source>
        <strain evidence="2 4">CBS 406.79</strain>
    </source>
</reference>
<accession>A0A8H5CGG8</accession>
<evidence type="ECO:0000256" key="1">
    <source>
        <dbReference type="SAM" id="MobiDB-lite"/>
    </source>
</evidence>
<feature type="region of interest" description="Disordered" evidence="1">
    <location>
        <begin position="1"/>
        <end position="41"/>
    </location>
</feature>
<dbReference type="EMBL" id="JAACJN010000513">
    <property type="protein sequence ID" value="KAF5341310.1"/>
    <property type="molecule type" value="Genomic_DNA"/>
</dbReference>
<keyword evidence="4" id="KW-1185">Reference proteome</keyword>